<accession>A0A0S3RDQ5</accession>
<evidence type="ECO:0000313" key="1">
    <source>
        <dbReference type="EMBL" id="BAT78625.1"/>
    </source>
</evidence>
<protein>
    <submittedName>
        <fullName evidence="1">Uncharacterized protein</fullName>
    </submittedName>
</protein>
<reference evidence="1 2" key="1">
    <citation type="journal article" date="2015" name="Sci. Rep.">
        <title>The power of single molecule real-time sequencing technology in the de novo assembly of a eukaryotic genome.</title>
        <authorList>
            <person name="Sakai H."/>
            <person name="Naito K."/>
            <person name="Ogiso-Tanaka E."/>
            <person name="Takahashi Y."/>
            <person name="Iseki K."/>
            <person name="Muto C."/>
            <person name="Satou K."/>
            <person name="Teruya K."/>
            <person name="Shiroma A."/>
            <person name="Shimoji M."/>
            <person name="Hirano T."/>
            <person name="Itoh T."/>
            <person name="Kaga A."/>
            <person name="Tomooka N."/>
        </authorList>
    </citation>
    <scope>NUCLEOTIDE SEQUENCE [LARGE SCALE GENOMIC DNA]</scope>
    <source>
        <strain evidence="2">cv. Shumari</strain>
    </source>
</reference>
<evidence type="ECO:0000313" key="2">
    <source>
        <dbReference type="Proteomes" id="UP000291084"/>
    </source>
</evidence>
<dbReference type="Proteomes" id="UP000291084">
    <property type="component" value="Chromosome 2"/>
</dbReference>
<dbReference type="EMBL" id="AP015035">
    <property type="protein sequence ID" value="BAT78625.1"/>
    <property type="molecule type" value="Genomic_DNA"/>
</dbReference>
<keyword evidence="2" id="KW-1185">Reference proteome</keyword>
<dbReference type="AlphaFoldDB" id="A0A0S3RDQ5"/>
<organism evidence="1 2">
    <name type="scientific">Vigna angularis var. angularis</name>
    <dbReference type="NCBI Taxonomy" id="157739"/>
    <lineage>
        <taxon>Eukaryota</taxon>
        <taxon>Viridiplantae</taxon>
        <taxon>Streptophyta</taxon>
        <taxon>Embryophyta</taxon>
        <taxon>Tracheophyta</taxon>
        <taxon>Spermatophyta</taxon>
        <taxon>Magnoliopsida</taxon>
        <taxon>eudicotyledons</taxon>
        <taxon>Gunneridae</taxon>
        <taxon>Pentapetalae</taxon>
        <taxon>rosids</taxon>
        <taxon>fabids</taxon>
        <taxon>Fabales</taxon>
        <taxon>Fabaceae</taxon>
        <taxon>Papilionoideae</taxon>
        <taxon>50 kb inversion clade</taxon>
        <taxon>NPAAA clade</taxon>
        <taxon>indigoferoid/millettioid clade</taxon>
        <taxon>Phaseoleae</taxon>
        <taxon>Vigna</taxon>
    </lineage>
</organism>
<name>A0A0S3RDQ5_PHAAN</name>
<gene>
    <name evidence="1" type="primary">Vigan.02G132600</name>
    <name evidence="1" type="ORF">VIGAN_02132600</name>
</gene>
<sequence length="130" mass="14808">MRVETFHHAEKDKVEHYILELLVWLYRLVIKSKARSDTGKGFEFGEFLFGDLFKLFWSVRVVDGCVSWRRRPRVVACGGGLWWSGKGGTVVGWWSGKGGTAKVSREEENEDAGHNRSVLREAEKLARPIG</sequence>
<proteinExistence type="predicted"/>